<reference evidence="5 6" key="1">
    <citation type="journal article" date="2014" name="Int. J. Syst. Evol. Microbiol.">
        <title>Complete genome sequence of Corynebacterium casei LMG S-19264T (=DSM 44701T), isolated from a smear-ripened cheese.</title>
        <authorList>
            <consortium name="US DOE Joint Genome Institute (JGI-PGF)"/>
            <person name="Walter F."/>
            <person name="Albersmeier A."/>
            <person name="Kalinowski J."/>
            <person name="Ruckert C."/>
        </authorList>
    </citation>
    <scope>NUCLEOTIDE SEQUENCE [LARGE SCALE GENOMIC DNA]</scope>
    <source>
        <strain evidence="5 6">KCTC 23968</strain>
    </source>
</reference>
<dbReference type="CDD" id="cd00090">
    <property type="entry name" value="HTH_ARSR"/>
    <property type="match status" value="1"/>
</dbReference>
<dbReference type="Proteomes" id="UP000600865">
    <property type="component" value="Unassembled WGS sequence"/>
</dbReference>
<dbReference type="Gene3D" id="1.10.10.10">
    <property type="entry name" value="Winged helix-like DNA-binding domain superfamily/Winged helix DNA-binding domain"/>
    <property type="match status" value="1"/>
</dbReference>
<dbReference type="SUPFAM" id="SSF54909">
    <property type="entry name" value="Dimeric alpha+beta barrel"/>
    <property type="match status" value="1"/>
</dbReference>
<dbReference type="InterPro" id="IPR000485">
    <property type="entry name" value="AsnC-type_HTH_dom"/>
</dbReference>
<dbReference type="InterPro" id="IPR036388">
    <property type="entry name" value="WH-like_DNA-bd_sf"/>
</dbReference>
<sequence length="158" mass="18014">METLTRNDVHILEILQHDATRSLDSIADEVGVSLNTCWRRVRKLEDVGILERRVALIDNEKVGLPLTVFVSVRTDDHSKTWSDSFTQAVEATPEIVEFYRLAGDVDYILKMMVASVSDYDRVYQALISQVRLSDVSASFAMEKLKFTTELPIRHAVRN</sequence>
<feature type="domain" description="HTH asnC-type" evidence="4">
    <location>
        <begin position="4"/>
        <end position="65"/>
    </location>
</feature>
<organism evidence="5 6">
    <name type="scientific">Litorimonas cladophorae</name>
    <dbReference type="NCBI Taxonomy" id="1220491"/>
    <lineage>
        <taxon>Bacteria</taxon>
        <taxon>Pseudomonadati</taxon>
        <taxon>Pseudomonadota</taxon>
        <taxon>Alphaproteobacteria</taxon>
        <taxon>Maricaulales</taxon>
        <taxon>Robiginitomaculaceae</taxon>
    </lineage>
</organism>
<dbReference type="GO" id="GO:0043565">
    <property type="term" value="F:sequence-specific DNA binding"/>
    <property type="evidence" value="ECO:0007669"/>
    <property type="project" value="InterPro"/>
</dbReference>
<proteinExistence type="predicted"/>
<dbReference type="SUPFAM" id="SSF46785">
    <property type="entry name" value="Winged helix' DNA-binding domain"/>
    <property type="match status" value="1"/>
</dbReference>
<dbReference type="AlphaFoldDB" id="A0A918KNE6"/>
<dbReference type="GO" id="GO:0005829">
    <property type="term" value="C:cytosol"/>
    <property type="evidence" value="ECO:0007669"/>
    <property type="project" value="TreeGrafter"/>
</dbReference>
<keyword evidence="6" id="KW-1185">Reference proteome</keyword>
<dbReference type="PRINTS" id="PR00033">
    <property type="entry name" value="HTHASNC"/>
</dbReference>
<dbReference type="EMBL" id="BMYV01000002">
    <property type="protein sequence ID" value="GGX69687.1"/>
    <property type="molecule type" value="Genomic_DNA"/>
</dbReference>
<dbReference type="PANTHER" id="PTHR30154:SF17">
    <property type="entry name" value="DNA-BINDING TRANSCRIPTIONAL ACTIVATOR DECR"/>
    <property type="match status" value="1"/>
</dbReference>
<dbReference type="InterPro" id="IPR019887">
    <property type="entry name" value="Tscrpt_reg_AsnC/Lrp_C"/>
</dbReference>
<evidence type="ECO:0000256" key="3">
    <source>
        <dbReference type="ARBA" id="ARBA00023163"/>
    </source>
</evidence>
<dbReference type="InterPro" id="IPR019888">
    <property type="entry name" value="Tscrpt_reg_AsnC-like"/>
</dbReference>
<dbReference type="PANTHER" id="PTHR30154">
    <property type="entry name" value="LEUCINE-RESPONSIVE REGULATORY PROTEIN"/>
    <property type="match status" value="1"/>
</dbReference>
<dbReference type="GO" id="GO:0043200">
    <property type="term" value="P:response to amino acid"/>
    <property type="evidence" value="ECO:0007669"/>
    <property type="project" value="TreeGrafter"/>
</dbReference>
<dbReference type="GO" id="GO:0006355">
    <property type="term" value="P:regulation of DNA-templated transcription"/>
    <property type="evidence" value="ECO:0007669"/>
    <property type="project" value="UniProtKB-ARBA"/>
</dbReference>
<evidence type="ECO:0000313" key="6">
    <source>
        <dbReference type="Proteomes" id="UP000600865"/>
    </source>
</evidence>
<evidence type="ECO:0000256" key="1">
    <source>
        <dbReference type="ARBA" id="ARBA00023015"/>
    </source>
</evidence>
<evidence type="ECO:0000313" key="5">
    <source>
        <dbReference type="EMBL" id="GGX69687.1"/>
    </source>
</evidence>
<gene>
    <name evidence="5" type="ORF">GCM10011309_19640</name>
</gene>
<dbReference type="InterPro" id="IPR036390">
    <property type="entry name" value="WH_DNA-bd_sf"/>
</dbReference>
<keyword evidence="1" id="KW-0805">Transcription regulation</keyword>
<dbReference type="InterPro" id="IPR011991">
    <property type="entry name" value="ArsR-like_HTH"/>
</dbReference>
<name>A0A918KNE6_9PROT</name>
<dbReference type="PROSITE" id="PS50956">
    <property type="entry name" value="HTH_ASNC_2"/>
    <property type="match status" value="1"/>
</dbReference>
<keyword evidence="3" id="KW-0804">Transcription</keyword>
<evidence type="ECO:0000259" key="4">
    <source>
        <dbReference type="PROSITE" id="PS50956"/>
    </source>
</evidence>
<dbReference type="Pfam" id="PF01037">
    <property type="entry name" value="AsnC_trans_reg"/>
    <property type="match status" value="1"/>
</dbReference>
<accession>A0A918KNE6</accession>
<dbReference type="Pfam" id="PF13412">
    <property type="entry name" value="HTH_24"/>
    <property type="match status" value="1"/>
</dbReference>
<dbReference type="SMART" id="SM00344">
    <property type="entry name" value="HTH_ASNC"/>
    <property type="match status" value="1"/>
</dbReference>
<evidence type="ECO:0000256" key="2">
    <source>
        <dbReference type="ARBA" id="ARBA00023125"/>
    </source>
</evidence>
<keyword evidence="2" id="KW-0238">DNA-binding</keyword>
<dbReference type="RefSeq" id="WP_189585024.1">
    <property type="nucleotide sequence ID" value="NZ_BMYV01000002.1"/>
</dbReference>
<comment type="caution">
    <text evidence="5">The sequence shown here is derived from an EMBL/GenBank/DDBJ whole genome shotgun (WGS) entry which is preliminary data.</text>
</comment>
<dbReference type="InterPro" id="IPR011008">
    <property type="entry name" value="Dimeric_a/b-barrel"/>
</dbReference>
<dbReference type="Gene3D" id="3.30.70.920">
    <property type="match status" value="1"/>
</dbReference>
<protein>
    <submittedName>
        <fullName evidence="5">ArsR family transcriptional regulator</fullName>
    </submittedName>
</protein>